<evidence type="ECO:0000256" key="5">
    <source>
        <dbReference type="ARBA" id="ARBA00023004"/>
    </source>
</evidence>
<accession>A0A0D2GME9</accession>
<evidence type="ECO:0000313" key="8">
    <source>
        <dbReference type="Proteomes" id="UP000053617"/>
    </source>
</evidence>
<dbReference type="GO" id="GO:0004497">
    <property type="term" value="F:monooxygenase activity"/>
    <property type="evidence" value="ECO:0007669"/>
    <property type="project" value="UniProtKB-KW"/>
</dbReference>
<dbReference type="VEuPathDB" id="FungiDB:Z518_11261"/>
<dbReference type="InterPro" id="IPR036396">
    <property type="entry name" value="Cyt_P450_sf"/>
</dbReference>
<reference evidence="7 8" key="1">
    <citation type="submission" date="2015-01" db="EMBL/GenBank/DDBJ databases">
        <title>The Genome Sequence of Rhinocladiella mackenzie CBS 650.93.</title>
        <authorList>
            <consortium name="The Broad Institute Genomics Platform"/>
            <person name="Cuomo C."/>
            <person name="de Hoog S."/>
            <person name="Gorbushina A."/>
            <person name="Stielow B."/>
            <person name="Teixiera M."/>
            <person name="Abouelleil A."/>
            <person name="Chapman S.B."/>
            <person name="Priest M."/>
            <person name="Young S.K."/>
            <person name="Wortman J."/>
            <person name="Nusbaum C."/>
            <person name="Birren B."/>
        </authorList>
    </citation>
    <scope>NUCLEOTIDE SEQUENCE [LARGE SCALE GENOMIC DNA]</scope>
    <source>
        <strain evidence="7 8">CBS 650.93</strain>
    </source>
</reference>
<dbReference type="GO" id="GO:0016705">
    <property type="term" value="F:oxidoreductase activity, acting on paired donors, with incorporation or reduction of molecular oxygen"/>
    <property type="evidence" value="ECO:0007669"/>
    <property type="project" value="InterPro"/>
</dbReference>
<dbReference type="PANTHER" id="PTHR46300:SF2">
    <property type="entry name" value="CYTOCHROME P450 MONOOXYGENASE ALNH-RELATED"/>
    <property type="match status" value="1"/>
</dbReference>
<evidence type="ECO:0008006" key="9">
    <source>
        <dbReference type="Google" id="ProtNLM"/>
    </source>
</evidence>
<dbReference type="OrthoDB" id="1103324at2759"/>
<keyword evidence="5" id="KW-0408">Iron</keyword>
<dbReference type="InterPro" id="IPR050364">
    <property type="entry name" value="Cytochrome_P450_fung"/>
</dbReference>
<comment type="similarity">
    <text evidence="2">Belongs to the cytochrome P450 family.</text>
</comment>
<keyword evidence="8" id="KW-1185">Reference proteome</keyword>
<dbReference type="EMBL" id="KN847486">
    <property type="protein sequence ID" value="KIW99522.1"/>
    <property type="molecule type" value="Genomic_DNA"/>
</dbReference>
<dbReference type="AlphaFoldDB" id="A0A0D2GME9"/>
<evidence type="ECO:0000256" key="6">
    <source>
        <dbReference type="ARBA" id="ARBA00023033"/>
    </source>
</evidence>
<dbReference type="Pfam" id="PF00067">
    <property type="entry name" value="p450"/>
    <property type="match status" value="1"/>
</dbReference>
<evidence type="ECO:0000256" key="3">
    <source>
        <dbReference type="ARBA" id="ARBA00022723"/>
    </source>
</evidence>
<keyword evidence="6" id="KW-0503">Monooxygenase</keyword>
<dbReference type="Gene3D" id="1.10.630.10">
    <property type="entry name" value="Cytochrome P450"/>
    <property type="match status" value="1"/>
</dbReference>
<evidence type="ECO:0000313" key="7">
    <source>
        <dbReference type="EMBL" id="KIW99522.1"/>
    </source>
</evidence>
<dbReference type="PANTHER" id="PTHR46300">
    <property type="entry name" value="P450, PUTATIVE (EUROFUNG)-RELATED-RELATED"/>
    <property type="match status" value="1"/>
</dbReference>
<evidence type="ECO:0000256" key="4">
    <source>
        <dbReference type="ARBA" id="ARBA00023002"/>
    </source>
</evidence>
<dbReference type="Proteomes" id="UP000053617">
    <property type="component" value="Unassembled WGS sequence"/>
</dbReference>
<dbReference type="GeneID" id="25299332"/>
<dbReference type="STRING" id="1442369.A0A0D2GME9"/>
<dbReference type="GO" id="GO:0005506">
    <property type="term" value="F:iron ion binding"/>
    <property type="evidence" value="ECO:0007669"/>
    <property type="project" value="InterPro"/>
</dbReference>
<organism evidence="7 8">
    <name type="scientific">Rhinocladiella mackenziei CBS 650.93</name>
    <dbReference type="NCBI Taxonomy" id="1442369"/>
    <lineage>
        <taxon>Eukaryota</taxon>
        <taxon>Fungi</taxon>
        <taxon>Dikarya</taxon>
        <taxon>Ascomycota</taxon>
        <taxon>Pezizomycotina</taxon>
        <taxon>Eurotiomycetes</taxon>
        <taxon>Chaetothyriomycetidae</taxon>
        <taxon>Chaetothyriales</taxon>
        <taxon>Herpotrichiellaceae</taxon>
        <taxon>Rhinocladiella</taxon>
    </lineage>
</organism>
<keyword evidence="4" id="KW-0560">Oxidoreductase</keyword>
<proteinExistence type="inferred from homology"/>
<gene>
    <name evidence="7" type="ORF">Z518_11261</name>
</gene>
<dbReference type="SUPFAM" id="SSF48264">
    <property type="entry name" value="Cytochrome P450"/>
    <property type="match status" value="1"/>
</dbReference>
<dbReference type="InterPro" id="IPR001128">
    <property type="entry name" value="Cyt_P450"/>
</dbReference>
<protein>
    <recommendedName>
        <fullName evidence="9">Cytochrome P450</fullName>
    </recommendedName>
</protein>
<comment type="cofactor">
    <cofactor evidence="1">
        <name>heme</name>
        <dbReference type="ChEBI" id="CHEBI:30413"/>
    </cofactor>
</comment>
<dbReference type="HOGENOM" id="CLU_001570_2_2_1"/>
<keyword evidence="3" id="KW-0479">Metal-binding</keyword>
<sequence length="225" mass="26524">MSRRLPHNILIIGWCSVHRVRTDRNARTLSINHSPSKRHARGSDVDTVKWAREHGEIYQIWQGTERWVVLSSPEAVKEVFDKATLRVTMDVLSGGYRMLFMPYGKHWRAVRSVVHQCLTTKNADKMKAQQNLESHRYLYDILTDPDNFLDHVKRYTSSVIIYSTYGRRVTSLQDPILQAIYTETSIFVEAFGTRFMVDKYPILEKLPRKLQWWRAKYESVHQKEV</sequence>
<name>A0A0D2GME9_9EURO</name>
<evidence type="ECO:0000256" key="1">
    <source>
        <dbReference type="ARBA" id="ARBA00001971"/>
    </source>
</evidence>
<dbReference type="GO" id="GO:0020037">
    <property type="term" value="F:heme binding"/>
    <property type="evidence" value="ECO:0007669"/>
    <property type="project" value="InterPro"/>
</dbReference>
<evidence type="ECO:0000256" key="2">
    <source>
        <dbReference type="ARBA" id="ARBA00010617"/>
    </source>
</evidence>
<dbReference type="RefSeq" id="XP_013266659.1">
    <property type="nucleotide sequence ID" value="XM_013411205.1"/>
</dbReference>